<feature type="non-terminal residue" evidence="1">
    <location>
        <position position="1"/>
    </location>
</feature>
<reference evidence="1" key="1">
    <citation type="journal article" date="2014" name="Front. Microbiol.">
        <title>High frequency of phylogenetically diverse reductive dehalogenase-homologous genes in deep subseafloor sedimentary metagenomes.</title>
        <authorList>
            <person name="Kawai M."/>
            <person name="Futagami T."/>
            <person name="Toyoda A."/>
            <person name="Takaki Y."/>
            <person name="Nishi S."/>
            <person name="Hori S."/>
            <person name="Arai W."/>
            <person name="Tsubouchi T."/>
            <person name="Morono Y."/>
            <person name="Uchiyama I."/>
            <person name="Ito T."/>
            <person name="Fujiyama A."/>
            <person name="Inagaki F."/>
            <person name="Takami H."/>
        </authorList>
    </citation>
    <scope>NUCLEOTIDE SEQUENCE</scope>
    <source>
        <strain evidence="1">Expedition CK06-06</strain>
    </source>
</reference>
<accession>X1DRE9</accession>
<dbReference type="EMBL" id="BART01022643">
    <property type="protein sequence ID" value="GAG98956.1"/>
    <property type="molecule type" value="Genomic_DNA"/>
</dbReference>
<dbReference type="AlphaFoldDB" id="X1DRE9"/>
<comment type="caution">
    <text evidence="1">The sequence shown here is derived from an EMBL/GenBank/DDBJ whole genome shotgun (WGS) entry which is preliminary data.</text>
</comment>
<organism evidence="1">
    <name type="scientific">marine sediment metagenome</name>
    <dbReference type="NCBI Taxonomy" id="412755"/>
    <lineage>
        <taxon>unclassified sequences</taxon>
        <taxon>metagenomes</taxon>
        <taxon>ecological metagenomes</taxon>
    </lineage>
</organism>
<gene>
    <name evidence="1" type="ORF">S01H4_41410</name>
</gene>
<evidence type="ECO:0000313" key="1">
    <source>
        <dbReference type="EMBL" id="GAG98956.1"/>
    </source>
</evidence>
<name>X1DRE9_9ZZZZ</name>
<sequence>TVSALGRYRKMNAMTAKPIDMAKNGARQDVNEIRRPIENNPTMPANAQEYSRIPIPLARRV</sequence>
<protein>
    <submittedName>
        <fullName evidence="1">Uncharacterized protein</fullName>
    </submittedName>
</protein>
<proteinExistence type="predicted"/>